<dbReference type="GO" id="GO:0006281">
    <property type="term" value="P:DNA repair"/>
    <property type="evidence" value="ECO:0007669"/>
    <property type="project" value="TreeGrafter"/>
</dbReference>
<evidence type="ECO:0000313" key="2">
    <source>
        <dbReference type="Proteomes" id="UP000012081"/>
    </source>
</evidence>
<keyword evidence="2" id="KW-1185">Reference proteome</keyword>
<sequence>MKKEWVTFDLDGTLMQNPFGGWVFPEINETVSKWAGVSLDVKRELAMEHNKRMKMERYVEAYDWDGMLAEWLEQRNITQRLNIEEIVIKHCVVPKIHLLEEGILPALRELRNRGLGVAAVTNGFFKYQYPVMEKLGLAELFDVVVTPERAGTGKPDPAILRMVEGKVIAHVGDRLDHDVQLANLHGCLSVFVCRNLSEELRVLQPRERASHRMMDQICEDKWQKETSGEWNAPVPDLCKPQVVIESIAELVSVLFTPDVSA</sequence>
<dbReference type="AlphaFoldDB" id="M8D4U2"/>
<dbReference type="PATRIC" id="fig|1300222.3.peg.3601"/>
<reference evidence="1 2" key="1">
    <citation type="submission" date="2013-03" db="EMBL/GenBank/DDBJ databases">
        <title>Assembly of a new bacterial strain Brevibacillus borstelensis AK1.</title>
        <authorList>
            <person name="Rajan I."/>
            <person name="PoliReddy D."/>
            <person name="Sugumar T."/>
            <person name="Rathinam K."/>
            <person name="Alqarawi S."/>
            <person name="Khalil A.B."/>
            <person name="Sivakumar N."/>
        </authorList>
    </citation>
    <scope>NUCLEOTIDE SEQUENCE [LARGE SCALE GENOMIC DNA]</scope>
    <source>
        <strain evidence="1 2">AK1</strain>
    </source>
</reference>
<dbReference type="GO" id="GO:0008967">
    <property type="term" value="F:phosphoglycolate phosphatase activity"/>
    <property type="evidence" value="ECO:0007669"/>
    <property type="project" value="TreeGrafter"/>
</dbReference>
<dbReference type="PANTHER" id="PTHR43434">
    <property type="entry name" value="PHOSPHOGLYCOLATE PHOSPHATASE"/>
    <property type="match status" value="1"/>
</dbReference>
<dbReference type="SUPFAM" id="SSF56784">
    <property type="entry name" value="HAD-like"/>
    <property type="match status" value="1"/>
</dbReference>
<dbReference type="STRING" id="1300222.I532_17178"/>
<dbReference type="Pfam" id="PF00702">
    <property type="entry name" value="Hydrolase"/>
    <property type="match status" value="1"/>
</dbReference>
<comment type="caution">
    <text evidence="1">The sequence shown here is derived from an EMBL/GenBank/DDBJ whole genome shotgun (WGS) entry which is preliminary data.</text>
</comment>
<evidence type="ECO:0000313" key="1">
    <source>
        <dbReference type="EMBL" id="EMT51309.1"/>
    </source>
</evidence>
<protein>
    <submittedName>
        <fullName evidence="1">Uncharacterized protein</fullName>
    </submittedName>
</protein>
<dbReference type="Proteomes" id="UP000012081">
    <property type="component" value="Unassembled WGS sequence"/>
</dbReference>
<dbReference type="SFLD" id="SFLDS00003">
    <property type="entry name" value="Haloacid_Dehalogenase"/>
    <property type="match status" value="1"/>
</dbReference>
<dbReference type="InterPro" id="IPR006439">
    <property type="entry name" value="HAD-SF_hydro_IA"/>
</dbReference>
<accession>M8D4U2</accession>
<dbReference type="PRINTS" id="PR00413">
    <property type="entry name" value="HADHALOGNASE"/>
</dbReference>
<dbReference type="RefSeq" id="WP_003389752.1">
    <property type="nucleotide sequence ID" value="NZ_APBN01000008.1"/>
</dbReference>
<dbReference type="SFLD" id="SFLDG01129">
    <property type="entry name" value="C1.5:_HAD__Beta-PGM__Phosphata"/>
    <property type="match status" value="1"/>
</dbReference>
<dbReference type="InterPro" id="IPR050155">
    <property type="entry name" value="HAD-like_hydrolase_sf"/>
</dbReference>
<dbReference type="Gene3D" id="3.40.50.1000">
    <property type="entry name" value="HAD superfamily/HAD-like"/>
    <property type="match status" value="1"/>
</dbReference>
<organism evidence="1 2">
    <name type="scientific">Brevibacillus borstelensis AK1</name>
    <dbReference type="NCBI Taxonomy" id="1300222"/>
    <lineage>
        <taxon>Bacteria</taxon>
        <taxon>Bacillati</taxon>
        <taxon>Bacillota</taxon>
        <taxon>Bacilli</taxon>
        <taxon>Bacillales</taxon>
        <taxon>Paenibacillaceae</taxon>
        <taxon>Brevibacillus</taxon>
    </lineage>
</organism>
<proteinExistence type="predicted"/>
<gene>
    <name evidence="1" type="ORF">I532_17178</name>
</gene>
<dbReference type="EMBL" id="APBN01000008">
    <property type="protein sequence ID" value="EMT51309.1"/>
    <property type="molecule type" value="Genomic_DNA"/>
</dbReference>
<name>M8D4U2_9BACL</name>
<dbReference type="OrthoDB" id="25198at2"/>
<dbReference type="GO" id="GO:0005829">
    <property type="term" value="C:cytosol"/>
    <property type="evidence" value="ECO:0007669"/>
    <property type="project" value="TreeGrafter"/>
</dbReference>
<dbReference type="InterPro" id="IPR036412">
    <property type="entry name" value="HAD-like_sf"/>
</dbReference>
<dbReference type="PANTHER" id="PTHR43434:SF1">
    <property type="entry name" value="PHOSPHOGLYCOLATE PHOSPHATASE"/>
    <property type="match status" value="1"/>
</dbReference>
<dbReference type="InterPro" id="IPR023214">
    <property type="entry name" value="HAD_sf"/>
</dbReference>